<feature type="compositionally biased region" description="Acidic residues" evidence="1">
    <location>
        <begin position="33"/>
        <end position="42"/>
    </location>
</feature>
<gene>
    <name evidence="2" type="ORF">PCOR1329_LOCUS65343</name>
</gene>
<evidence type="ECO:0000313" key="3">
    <source>
        <dbReference type="Proteomes" id="UP001189429"/>
    </source>
</evidence>
<accession>A0ABN9WE30</accession>
<comment type="caution">
    <text evidence="2">The sequence shown here is derived from an EMBL/GenBank/DDBJ whole genome shotgun (WGS) entry which is preliminary data.</text>
</comment>
<keyword evidence="3" id="KW-1185">Reference proteome</keyword>
<evidence type="ECO:0000313" key="2">
    <source>
        <dbReference type="EMBL" id="CAK0883036.1"/>
    </source>
</evidence>
<organism evidence="2 3">
    <name type="scientific">Prorocentrum cordatum</name>
    <dbReference type="NCBI Taxonomy" id="2364126"/>
    <lineage>
        <taxon>Eukaryota</taxon>
        <taxon>Sar</taxon>
        <taxon>Alveolata</taxon>
        <taxon>Dinophyceae</taxon>
        <taxon>Prorocentrales</taxon>
        <taxon>Prorocentraceae</taxon>
        <taxon>Prorocentrum</taxon>
    </lineage>
</organism>
<proteinExistence type="predicted"/>
<sequence>MRQQTGAPPEPPGPDLARAFAVQNGLPTLAEAGGDDVEEADEAPASGTVEARGARLQNGAGHCQLCQQFGGEDSIEYSAVCGRHWRVVGGRSGGYAGCSSYRWNLTMRTARAPELACRSPCLALLWQVLQDLQRTQPAAAGQAHARLHRLAQEHQQQQLMAQQQAQLQAQQLHAQQLHAQQLQAMQMQQMQMMGMPPQMVVAMSPPSAVPPAAAPG</sequence>
<reference evidence="2" key="1">
    <citation type="submission" date="2023-10" db="EMBL/GenBank/DDBJ databases">
        <authorList>
            <person name="Chen Y."/>
            <person name="Shah S."/>
            <person name="Dougan E. K."/>
            <person name="Thang M."/>
            <person name="Chan C."/>
        </authorList>
    </citation>
    <scope>NUCLEOTIDE SEQUENCE [LARGE SCALE GENOMIC DNA]</scope>
</reference>
<name>A0ABN9WE30_9DINO</name>
<dbReference type="Proteomes" id="UP001189429">
    <property type="component" value="Unassembled WGS sequence"/>
</dbReference>
<dbReference type="EMBL" id="CAUYUJ010018366">
    <property type="protein sequence ID" value="CAK0883036.1"/>
    <property type="molecule type" value="Genomic_DNA"/>
</dbReference>
<protein>
    <submittedName>
        <fullName evidence="2">Uncharacterized protein</fullName>
    </submittedName>
</protein>
<feature type="region of interest" description="Disordered" evidence="1">
    <location>
        <begin position="27"/>
        <end position="47"/>
    </location>
</feature>
<evidence type="ECO:0000256" key="1">
    <source>
        <dbReference type="SAM" id="MobiDB-lite"/>
    </source>
</evidence>
<feature type="non-terminal residue" evidence="2">
    <location>
        <position position="216"/>
    </location>
</feature>